<dbReference type="PROSITE" id="PS50005">
    <property type="entry name" value="TPR"/>
    <property type="match status" value="1"/>
</dbReference>
<keyword evidence="2" id="KW-1133">Transmembrane helix</keyword>
<keyword evidence="2" id="KW-0472">Membrane</keyword>
<feature type="transmembrane region" description="Helical" evidence="2">
    <location>
        <begin position="131"/>
        <end position="159"/>
    </location>
</feature>
<evidence type="ECO:0000259" key="4">
    <source>
        <dbReference type="SMART" id="SM00287"/>
    </source>
</evidence>
<dbReference type="Pfam" id="PF08239">
    <property type="entry name" value="SH3_3"/>
    <property type="match status" value="1"/>
</dbReference>
<evidence type="ECO:0000313" key="5">
    <source>
        <dbReference type="EMBL" id="PWG79329.1"/>
    </source>
</evidence>
<feature type="chain" id="PRO_5015763311" description="SH3b domain-containing protein" evidence="3">
    <location>
        <begin position="28"/>
        <end position="260"/>
    </location>
</feature>
<protein>
    <recommendedName>
        <fullName evidence="4">SH3b domain-containing protein</fullName>
    </recommendedName>
</protein>
<evidence type="ECO:0000256" key="2">
    <source>
        <dbReference type="SAM" id="Phobius"/>
    </source>
</evidence>
<feature type="transmembrane region" description="Helical" evidence="2">
    <location>
        <begin position="171"/>
        <end position="188"/>
    </location>
</feature>
<feature type="domain" description="SH3b" evidence="4">
    <location>
        <begin position="198"/>
        <end position="260"/>
    </location>
</feature>
<dbReference type="SMART" id="SM00287">
    <property type="entry name" value="SH3b"/>
    <property type="match status" value="1"/>
</dbReference>
<organism evidence="5 6">
    <name type="scientific">Pararcticibacter amylolyticus</name>
    <dbReference type="NCBI Taxonomy" id="2173175"/>
    <lineage>
        <taxon>Bacteria</taxon>
        <taxon>Pseudomonadati</taxon>
        <taxon>Bacteroidota</taxon>
        <taxon>Sphingobacteriia</taxon>
        <taxon>Sphingobacteriales</taxon>
        <taxon>Sphingobacteriaceae</taxon>
        <taxon>Pararcticibacter</taxon>
    </lineage>
</organism>
<dbReference type="InterPro" id="IPR019734">
    <property type="entry name" value="TPR_rpt"/>
</dbReference>
<evidence type="ECO:0000256" key="3">
    <source>
        <dbReference type="SAM" id="SignalP"/>
    </source>
</evidence>
<keyword evidence="3" id="KW-0732">Signal</keyword>
<dbReference type="SUPFAM" id="SSF48452">
    <property type="entry name" value="TPR-like"/>
    <property type="match status" value="1"/>
</dbReference>
<dbReference type="SMART" id="SM00028">
    <property type="entry name" value="TPR"/>
    <property type="match status" value="2"/>
</dbReference>
<keyword evidence="2" id="KW-0812">Transmembrane</keyword>
<keyword evidence="6" id="KW-1185">Reference proteome</keyword>
<dbReference type="PROSITE" id="PS50293">
    <property type="entry name" value="TPR_REGION"/>
    <property type="match status" value="1"/>
</dbReference>
<accession>A0A2U2PDY0</accession>
<feature type="repeat" description="TPR" evidence="1">
    <location>
        <begin position="65"/>
        <end position="98"/>
    </location>
</feature>
<dbReference type="Proteomes" id="UP000245647">
    <property type="component" value="Unassembled WGS sequence"/>
</dbReference>
<dbReference type="RefSeq" id="WP_109417113.1">
    <property type="nucleotide sequence ID" value="NZ_QEAS01000015.1"/>
</dbReference>
<dbReference type="InterPro" id="IPR011990">
    <property type="entry name" value="TPR-like_helical_dom_sf"/>
</dbReference>
<dbReference type="EMBL" id="QEAS01000015">
    <property type="protein sequence ID" value="PWG79329.1"/>
    <property type="molecule type" value="Genomic_DNA"/>
</dbReference>
<feature type="signal peptide" evidence="3">
    <location>
        <begin position="1"/>
        <end position="27"/>
    </location>
</feature>
<dbReference type="Pfam" id="PF00515">
    <property type="entry name" value="TPR_1"/>
    <property type="match status" value="1"/>
</dbReference>
<dbReference type="Gene3D" id="1.25.40.10">
    <property type="entry name" value="Tetratricopeptide repeat domain"/>
    <property type="match status" value="1"/>
</dbReference>
<name>A0A2U2PDY0_9SPHI</name>
<comment type="caution">
    <text evidence="5">The sequence shown here is derived from an EMBL/GenBank/DDBJ whole genome shotgun (WGS) entry which is preliminary data.</text>
</comment>
<evidence type="ECO:0000256" key="1">
    <source>
        <dbReference type="PROSITE-ProRule" id="PRU00339"/>
    </source>
</evidence>
<reference evidence="5 6" key="1">
    <citation type="submission" date="2018-04" db="EMBL/GenBank/DDBJ databases">
        <title>Pedobacter chongqingensis sp. nov., isolated from a rottenly hemp rope.</title>
        <authorList>
            <person name="Cai Y."/>
        </authorList>
    </citation>
    <scope>NUCLEOTIDE SEQUENCE [LARGE SCALE GENOMIC DNA]</scope>
    <source>
        <strain evidence="5 6">FJ4-8</strain>
    </source>
</reference>
<gene>
    <name evidence="5" type="ORF">DDR33_17570</name>
</gene>
<dbReference type="OrthoDB" id="9776208at2"/>
<proteinExistence type="predicted"/>
<dbReference type="AlphaFoldDB" id="A0A2U2PDY0"/>
<dbReference type="Gene3D" id="2.30.30.40">
    <property type="entry name" value="SH3 Domains"/>
    <property type="match status" value="1"/>
</dbReference>
<keyword evidence="1" id="KW-0802">TPR repeat</keyword>
<dbReference type="InterPro" id="IPR003646">
    <property type="entry name" value="SH3-like_bac-type"/>
</dbReference>
<sequence length="260" mass="29590">MQLKVTYKIARILFFLLCFWQLSPVFANDDSEQLFARGNNLFAKSRYKEAADTWLKIVQAGHRSASLYYNLGNAFYRTGDIPSALLYYEKAHKLDPGDEDIIFNIQVANLRTTDKMEAVPEFFIFRWWRGFILLFSLNTLAVLSIIFFILGCSSLIFYLFAGSVSLKKATFFPGVFLLLFAFTTLFMANRQAHYFSLQREAIIFSGSVTAKSEPDDVSKAVFVIHSGSKVDITGKEGDWMKIRLPNGNSGWIRSSAAREI</sequence>
<evidence type="ECO:0000313" key="6">
    <source>
        <dbReference type="Proteomes" id="UP000245647"/>
    </source>
</evidence>